<dbReference type="InterPro" id="IPR017972">
    <property type="entry name" value="Cyt_P450_CS"/>
</dbReference>
<dbReference type="InterPro" id="IPR002397">
    <property type="entry name" value="Cyt_P450_B"/>
</dbReference>
<dbReference type="PRINTS" id="PR00359">
    <property type="entry name" value="BP450"/>
</dbReference>
<gene>
    <name evidence="3" type="ORF">ACFPZN_41235</name>
</gene>
<dbReference type="PANTHER" id="PTHR46696:SF1">
    <property type="entry name" value="CYTOCHROME P450 YJIB-RELATED"/>
    <property type="match status" value="1"/>
</dbReference>
<evidence type="ECO:0000256" key="1">
    <source>
        <dbReference type="ARBA" id="ARBA00010617"/>
    </source>
</evidence>
<dbReference type="Proteomes" id="UP001596074">
    <property type="component" value="Unassembled WGS sequence"/>
</dbReference>
<sequence>MTIDSSTASPEFDFPFEESERLELDPRYLSLRRETPVIRVRLPHGTRDAWLVTGYDEARAVLSDPRFSLAACTHRDVPRVTPNPLPEGSLLSMDGPEHARLRRLVAKTFTMRRVESLRPRAVEVTEGLMDEMAEQGAPADLVESFAMKLPIIMICELLGVPLVERARFHSFARTVLSNKGITPEEIGIAAGEIYSYIVQLIAERREESADDLISALIEVRDERGALSEHELVLLVMSLLIGGNEGTANAIGNFMYTLLSNRHLWDQLVEDPELVTDAIEELLRVTPLVAGGGFTRVALEDVQIGDVLVRKGEAVISQLDVTNRDERIFEGAEECDFSKKRKTHMSFGHGIHHCLGAALVRMEIAVALTGLIQRFPNLRIAVPEDELPWKKGTLDRGLHGLPVAW</sequence>
<organism evidence="3 4">
    <name type="scientific">Actinomadura rugatobispora</name>
    <dbReference type="NCBI Taxonomy" id="1994"/>
    <lineage>
        <taxon>Bacteria</taxon>
        <taxon>Bacillati</taxon>
        <taxon>Actinomycetota</taxon>
        <taxon>Actinomycetes</taxon>
        <taxon>Streptosporangiales</taxon>
        <taxon>Thermomonosporaceae</taxon>
        <taxon>Actinomadura</taxon>
    </lineage>
</organism>
<evidence type="ECO:0000313" key="3">
    <source>
        <dbReference type="EMBL" id="MFC5752072.1"/>
    </source>
</evidence>
<keyword evidence="2" id="KW-0479">Metal-binding</keyword>
<name>A0ABW1ABP8_9ACTN</name>
<dbReference type="CDD" id="cd11031">
    <property type="entry name" value="Cyp158A-like"/>
    <property type="match status" value="1"/>
</dbReference>
<evidence type="ECO:0000256" key="2">
    <source>
        <dbReference type="RuleBase" id="RU000461"/>
    </source>
</evidence>
<keyword evidence="2" id="KW-0560">Oxidoreductase</keyword>
<dbReference type="InterPro" id="IPR036396">
    <property type="entry name" value="Cyt_P450_sf"/>
</dbReference>
<keyword evidence="4" id="KW-1185">Reference proteome</keyword>
<dbReference type="SUPFAM" id="SSF48264">
    <property type="entry name" value="Cytochrome P450"/>
    <property type="match status" value="1"/>
</dbReference>
<dbReference type="PROSITE" id="PS00086">
    <property type="entry name" value="CYTOCHROME_P450"/>
    <property type="match status" value="1"/>
</dbReference>
<proteinExistence type="inferred from homology"/>
<comment type="similarity">
    <text evidence="1 2">Belongs to the cytochrome P450 family.</text>
</comment>
<dbReference type="InterPro" id="IPR001128">
    <property type="entry name" value="Cyt_P450"/>
</dbReference>
<accession>A0ABW1ABP8</accession>
<dbReference type="PANTHER" id="PTHR46696">
    <property type="entry name" value="P450, PUTATIVE (EUROFUNG)-RELATED"/>
    <property type="match status" value="1"/>
</dbReference>
<comment type="caution">
    <text evidence="3">The sequence shown here is derived from an EMBL/GenBank/DDBJ whole genome shotgun (WGS) entry which is preliminary data.</text>
</comment>
<keyword evidence="2" id="KW-0503">Monooxygenase</keyword>
<keyword evidence="2" id="KW-0408">Iron</keyword>
<keyword evidence="2" id="KW-0349">Heme</keyword>
<dbReference type="EMBL" id="JBHSON010000080">
    <property type="protein sequence ID" value="MFC5752072.1"/>
    <property type="molecule type" value="Genomic_DNA"/>
</dbReference>
<dbReference type="RefSeq" id="WP_378288034.1">
    <property type="nucleotide sequence ID" value="NZ_JBHSON010000080.1"/>
</dbReference>
<protein>
    <submittedName>
        <fullName evidence="3">Cytochrome P450</fullName>
    </submittedName>
</protein>
<dbReference type="Pfam" id="PF00067">
    <property type="entry name" value="p450"/>
    <property type="match status" value="1"/>
</dbReference>
<evidence type="ECO:0000313" key="4">
    <source>
        <dbReference type="Proteomes" id="UP001596074"/>
    </source>
</evidence>
<dbReference type="Gene3D" id="1.10.630.10">
    <property type="entry name" value="Cytochrome P450"/>
    <property type="match status" value="1"/>
</dbReference>
<reference evidence="4" key="1">
    <citation type="journal article" date="2019" name="Int. J. Syst. Evol. Microbiol.">
        <title>The Global Catalogue of Microorganisms (GCM) 10K type strain sequencing project: providing services to taxonomists for standard genome sequencing and annotation.</title>
        <authorList>
            <consortium name="The Broad Institute Genomics Platform"/>
            <consortium name="The Broad Institute Genome Sequencing Center for Infectious Disease"/>
            <person name="Wu L."/>
            <person name="Ma J."/>
        </authorList>
    </citation>
    <scope>NUCLEOTIDE SEQUENCE [LARGE SCALE GENOMIC DNA]</scope>
    <source>
        <strain evidence="4">KCTC 42087</strain>
    </source>
</reference>